<dbReference type="Pfam" id="PF14214">
    <property type="entry name" value="Helitron_like_N"/>
    <property type="match status" value="1"/>
</dbReference>
<dbReference type="PANTHER" id="PTHR45786:SF74">
    <property type="entry name" value="ATP-DEPENDENT DNA HELICASE"/>
    <property type="match status" value="1"/>
</dbReference>
<organism evidence="2 3">
    <name type="scientific">Rhizopus oryzae</name>
    <name type="common">Mucormycosis agent</name>
    <name type="synonym">Rhizopus arrhizus var. delemar</name>
    <dbReference type="NCBI Taxonomy" id="64495"/>
    <lineage>
        <taxon>Eukaryota</taxon>
        <taxon>Fungi</taxon>
        <taxon>Fungi incertae sedis</taxon>
        <taxon>Mucoromycota</taxon>
        <taxon>Mucoromycotina</taxon>
        <taxon>Mucoromycetes</taxon>
        <taxon>Mucorales</taxon>
        <taxon>Mucorineae</taxon>
        <taxon>Rhizopodaceae</taxon>
        <taxon>Rhizopus</taxon>
    </lineage>
</organism>
<name>A0A9P7C4Y1_RHIOR</name>
<evidence type="ECO:0000259" key="1">
    <source>
        <dbReference type="Pfam" id="PF14214"/>
    </source>
</evidence>
<protein>
    <recommendedName>
        <fullName evidence="1">Helitron helicase-like domain-containing protein</fullName>
    </recommendedName>
</protein>
<proteinExistence type="predicted"/>
<dbReference type="PANTHER" id="PTHR45786">
    <property type="entry name" value="DNA BINDING PROTEIN-LIKE"/>
    <property type="match status" value="1"/>
</dbReference>
<evidence type="ECO:0000313" key="3">
    <source>
        <dbReference type="Proteomes" id="UP000717996"/>
    </source>
</evidence>
<sequence length="593" mass="67436">MPNPGRYRACENCRARRVNRYRTQNTRTSVARKPLAYISELSRFTSWSPGRMDKVCQHCGALHWTAEKSANVPASVLSRESCCKHGAVKVDVLRDPPQLLKDLFTGNHELSTHFLKNIRQFNLAFAFTSVGCNTVSATGRSCSCPSSFMIHGKLYHLQGPINHIRNSEVSENRNAVPSYAQLYIYDPAFGASNRVENNLDPNVNLIEQLTNMLHTDNVNPFVNIYKHAHVILKDEYERQASNEEESTPFHTRLSPQMTMELVTGNDRRTENLPTTSEITAVIPTEFAGSSFRDIKITYRNGVEHDNVYNGLTDALSHDNSDLRTVGTKFILPSSYTRGPRFMAKMYQDSMAIVRHFGDDSIFRDPEKIDEVICAELPSDDDPELLDLVSGQMMHGPCGNINPKCPCMVSDAYGVLKCSKSFPKPFQPTTAVMPNSYPLYRRRLDGRSHRVQIKDNETNGMMSVYLTNQHVVPYNLFLTKKHKAHINVELCGSIDAIKYINKYVYKGPDRTTVHLKNENDEIERYLTSRYIGPTEAVWRLFEYPMHEEDPSVTSLAIHLENEQPVYFDPESSAEEIQQTLDNTHLTLMDFSNTT</sequence>
<evidence type="ECO:0000313" key="2">
    <source>
        <dbReference type="EMBL" id="KAG1535938.1"/>
    </source>
</evidence>
<accession>A0A9P7C4Y1</accession>
<reference evidence="2" key="1">
    <citation type="journal article" date="2020" name="Microb. Genom.">
        <title>Genetic diversity of clinical and environmental Mucorales isolates obtained from an investigation of mucormycosis cases among solid organ transplant recipients.</title>
        <authorList>
            <person name="Nguyen M.H."/>
            <person name="Kaul D."/>
            <person name="Muto C."/>
            <person name="Cheng S.J."/>
            <person name="Richter R.A."/>
            <person name="Bruno V.M."/>
            <person name="Liu G."/>
            <person name="Beyhan S."/>
            <person name="Sundermann A.J."/>
            <person name="Mounaud S."/>
            <person name="Pasculle A.W."/>
            <person name="Nierman W.C."/>
            <person name="Driscoll E."/>
            <person name="Cumbie R."/>
            <person name="Clancy C.J."/>
            <person name="Dupont C.L."/>
        </authorList>
    </citation>
    <scope>NUCLEOTIDE SEQUENCE</scope>
    <source>
        <strain evidence="2">GL16</strain>
    </source>
</reference>
<gene>
    <name evidence="2" type="ORF">G6F51_011248</name>
</gene>
<dbReference type="InterPro" id="IPR025476">
    <property type="entry name" value="Helitron_helicase-like"/>
</dbReference>
<dbReference type="AlphaFoldDB" id="A0A9P7C4Y1"/>
<feature type="domain" description="Helitron helicase-like" evidence="1">
    <location>
        <begin position="306"/>
        <end position="362"/>
    </location>
</feature>
<comment type="caution">
    <text evidence="2">The sequence shown here is derived from an EMBL/GenBank/DDBJ whole genome shotgun (WGS) entry which is preliminary data.</text>
</comment>
<dbReference type="EMBL" id="JAANIT010002611">
    <property type="protein sequence ID" value="KAG1535938.1"/>
    <property type="molecule type" value="Genomic_DNA"/>
</dbReference>
<dbReference type="Proteomes" id="UP000717996">
    <property type="component" value="Unassembled WGS sequence"/>
</dbReference>